<sequence>MTSCSHENSASFDESTSITKEVLKNYPKEITIDNWQQFVTAPKEVIEYFTTKEEKPSSKPNEFVEKDGFGNSFSSLEFGKIQVQNGGSLTNNWLGNTRISTYNFSDLNDELGHTLSEDSNFGNDSNYFFSINTSTDVMCFFYDDITNEVFSGAQWRNGISVLDLVLIARHVEQIECFEGAWQFLAADANGDGAINELDTNVLQNLILYEINELPEVPTSGYNQPVIYFPQETYAIFQNFITINPCTFDESLFVPFYEIISCQRISDEQFDRFAIKRGDVSGNWIF</sequence>
<reference evidence="1 2" key="1">
    <citation type="submission" date="2018-04" db="EMBL/GenBank/DDBJ databases">
        <title>Genomic Encyclopedia of Archaeal and Bacterial Type Strains, Phase II (KMG-II): from individual species to whole genera.</title>
        <authorList>
            <person name="Goeker M."/>
        </authorList>
    </citation>
    <scope>NUCLEOTIDE SEQUENCE [LARGE SCALE GENOMIC DNA]</scope>
    <source>
        <strain evidence="1 2">DSM 25731</strain>
    </source>
</reference>
<name>A0A2T6BVL0_9FLAO</name>
<comment type="caution">
    <text evidence="1">The sequence shown here is derived from an EMBL/GenBank/DDBJ whole genome shotgun (WGS) entry which is preliminary data.</text>
</comment>
<evidence type="ECO:0000313" key="1">
    <source>
        <dbReference type="EMBL" id="PTX60017.1"/>
    </source>
</evidence>
<evidence type="ECO:0008006" key="3">
    <source>
        <dbReference type="Google" id="ProtNLM"/>
    </source>
</evidence>
<dbReference type="Proteomes" id="UP000244090">
    <property type="component" value="Unassembled WGS sequence"/>
</dbReference>
<keyword evidence="2" id="KW-1185">Reference proteome</keyword>
<evidence type="ECO:0000313" key="2">
    <source>
        <dbReference type="Proteomes" id="UP000244090"/>
    </source>
</evidence>
<dbReference type="InterPro" id="IPR002105">
    <property type="entry name" value="Dockerin_1_rpt"/>
</dbReference>
<dbReference type="Pfam" id="PF00404">
    <property type="entry name" value="Dockerin_1"/>
    <property type="match status" value="1"/>
</dbReference>
<dbReference type="SUPFAM" id="SSF63446">
    <property type="entry name" value="Type I dockerin domain"/>
    <property type="match status" value="1"/>
</dbReference>
<dbReference type="Gene3D" id="1.10.1330.10">
    <property type="entry name" value="Dockerin domain"/>
    <property type="match status" value="1"/>
</dbReference>
<proteinExistence type="predicted"/>
<gene>
    <name evidence="1" type="ORF">C8N46_10723</name>
</gene>
<accession>A0A2T6BVL0</accession>
<dbReference type="AlphaFoldDB" id="A0A2T6BVL0"/>
<dbReference type="EMBL" id="QBKT01000007">
    <property type="protein sequence ID" value="PTX60017.1"/>
    <property type="molecule type" value="Genomic_DNA"/>
</dbReference>
<dbReference type="CDD" id="cd14256">
    <property type="entry name" value="Dockerin_I"/>
    <property type="match status" value="1"/>
</dbReference>
<dbReference type="InterPro" id="IPR036439">
    <property type="entry name" value="Dockerin_dom_sf"/>
</dbReference>
<dbReference type="GO" id="GO:0004553">
    <property type="term" value="F:hydrolase activity, hydrolyzing O-glycosyl compounds"/>
    <property type="evidence" value="ECO:0007669"/>
    <property type="project" value="InterPro"/>
</dbReference>
<dbReference type="GO" id="GO:0000272">
    <property type="term" value="P:polysaccharide catabolic process"/>
    <property type="evidence" value="ECO:0007669"/>
    <property type="project" value="InterPro"/>
</dbReference>
<protein>
    <recommendedName>
        <fullName evidence="3">Dockerin domain-containing protein</fullName>
    </recommendedName>
</protein>
<organism evidence="1 2">
    <name type="scientific">Kordia periserrulae</name>
    <dbReference type="NCBI Taxonomy" id="701523"/>
    <lineage>
        <taxon>Bacteria</taxon>
        <taxon>Pseudomonadati</taxon>
        <taxon>Bacteroidota</taxon>
        <taxon>Flavobacteriia</taxon>
        <taxon>Flavobacteriales</taxon>
        <taxon>Flavobacteriaceae</taxon>
        <taxon>Kordia</taxon>
    </lineage>
</organism>